<dbReference type="AlphaFoldDB" id="A0A7J6GA06"/>
<dbReference type="InterPro" id="IPR012337">
    <property type="entry name" value="RNaseH-like_sf"/>
</dbReference>
<dbReference type="Gene3D" id="3.30.420.10">
    <property type="entry name" value="Ribonuclease H-like superfamily/Ribonuclease H"/>
    <property type="match status" value="1"/>
</dbReference>
<dbReference type="CDD" id="cd06222">
    <property type="entry name" value="RNase_H_like"/>
    <property type="match status" value="1"/>
</dbReference>
<proteinExistence type="predicted"/>
<dbReference type="EMBL" id="JAATIP010000070">
    <property type="protein sequence ID" value="KAF4378929.1"/>
    <property type="molecule type" value="Genomic_DNA"/>
</dbReference>
<evidence type="ECO:0000259" key="1">
    <source>
        <dbReference type="Pfam" id="PF13456"/>
    </source>
</evidence>
<dbReference type="GO" id="GO:0004523">
    <property type="term" value="F:RNA-DNA hybrid ribonuclease activity"/>
    <property type="evidence" value="ECO:0007669"/>
    <property type="project" value="InterPro"/>
</dbReference>
<protein>
    <recommendedName>
        <fullName evidence="1">RNase H type-1 domain-containing protein</fullName>
    </recommendedName>
</protein>
<dbReference type="Proteomes" id="UP000525078">
    <property type="component" value="Unassembled WGS sequence"/>
</dbReference>
<dbReference type="PANTHER" id="PTHR47074:SF11">
    <property type="entry name" value="REVERSE TRANSCRIPTASE-LIKE PROTEIN"/>
    <property type="match status" value="1"/>
</dbReference>
<dbReference type="PANTHER" id="PTHR47074">
    <property type="entry name" value="BNAC02G40300D PROTEIN"/>
    <property type="match status" value="1"/>
</dbReference>
<dbReference type="GO" id="GO:0003676">
    <property type="term" value="F:nucleic acid binding"/>
    <property type="evidence" value="ECO:0007669"/>
    <property type="project" value="InterPro"/>
</dbReference>
<dbReference type="InterPro" id="IPR044730">
    <property type="entry name" value="RNase_H-like_dom_plant"/>
</dbReference>
<dbReference type="SUPFAM" id="SSF53098">
    <property type="entry name" value="Ribonuclease H-like"/>
    <property type="match status" value="1"/>
</dbReference>
<evidence type="ECO:0000313" key="3">
    <source>
        <dbReference type="Proteomes" id="UP000525078"/>
    </source>
</evidence>
<reference evidence="2 3" key="1">
    <citation type="journal article" date="2020" name="bioRxiv">
        <title>Sequence and annotation of 42 cannabis genomes reveals extensive copy number variation in cannabinoid synthesis and pathogen resistance genes.</title>
        <authorList>
            <person name="Mckernan K.J."/>
            <person name="Helbert Y."/>
            <person name="Kane L.T."/>
            <person name="Ebling H."/>
            <person name="Zhang L."/>
            <person name="Liu B."/>
            <person name="Eaton Z."/>
            <person name="Mclaughlin S."/>
            <person name="Kingan S."/>
            <person name="Baybayan P."/>
            <person name="Concepcion G."/>
            <person name="Jordan M."/>
            <person name="Riva A."/>
            <person name="Barbazuk W."/>
            <person name="Harkins T."/>
        </authorList>
    </citation>
    <scope>NUCLEOTIDE SEQUENCE [LARGE SCALE GENOMIC DNA]</scope>
    <source>
        <strain evidence="3">cv. Jamaican Lion 4</strain>
        <tissue evidence="2">Leaf</tissue>
    </source>
</reference>
<accession>A0A7J6GA06</accession>
<dbReference type="Pfam" id="PF13456">
    <property type="entry name" value="RVT_3"/>
    <property type="match status" value="1"/>
</dbReference>
<name>A0A7J6GA06_CANSA</name>
<dbReference type="InterPro" id="IPR052929">
    <property type="entry name" value="RNase_H-like_EbsB-rel"/>
</dbReference>
<gene>
    <name evidence="2" type="ORF">F8388_022016</name>
</gene>
<dbReference type="InterPro" id="IPR002156">
    <property type="entry name" value="RNaseH_domain"/>
</dbReference>
<sequence>MLTTSGKWKTNEISCWFHKDDIPWILGILPNTNRSDWITWSLNANGKYSVASGHALWRCPHVQNIWKKLGFDTFLPPNVNRPADVLWWLWDHVEKEKLIRFMGFTWLIWLRRNNFIFNKKHPPDQIWLDWAVEIIEQQLGLHQQLQTMALSKPDAWFPPPIDVLLINTDAALKPGEWGCGLSAVIRNFAGELMVAEVVYIHGCLSVQLAEAAAINLGIQLALNRSIQKARVGSDCQSIIKALNSNLNVPTDWGQMDFML</sequence>
<evidence type="ECO:0000313" key="2">
    <source>
        <dbReference type="EMBL" id="KAF4378929.1"/>
    </source>
</evidence>
<dbReference type="InterPro" id="IPR036397">
    <property type="entry name" value="RNaseH_sf"/>
</dbReference>
<feature type="domain" description="RNase H type-1" evidence="1">
    <location>
        <begin position="167"/>
        <end position="244"/>
    </location>
</feature>
<comment type="caution">
    <text evidence="2">The sequence shown here is derived from an EMBL/GenBank/DDBJ whole genome shotgun (WGS) entry which is preliminary data.</text>
</comment>
<organism evidence="2 3">
    <name type="scientific">Cannabis sativa</name>
    <name type="common">Hemp</name>
    <name type="synonym">Marijuana</name>
    <dbReference type="NCBI Taxonomy" id="3483"/>
    <lineage>
        <taxon>Eukaryota</taxon>
        <taxon>Viridiplantae</taxon>
        <taxon>Streptophyta</taxon>
        <taxon>Embryophyta</taxon>
        <taxon>Tracheophyta</taxon>
        <taxon>Spermatophyta</taxon>
        <taxon>Magnoliopsida</taxon>
        <taxon>eudicotyledons</taxon>
        <taxon>Gunneridae</taxon>
        <taxon>Pentapetalae</taxon>
        <taxon>rosids</taxon>
        <taxon>fabids</taxon>
        <taxon>Rosales</taxon>
        <taxon>Cannabaceae</taxon>
        <taxon>Cannabis</taxon>
    </lineage>
</organism>